<dbReference type="EMBL" id="OW152842">
    <property type="protein sequence ID" value="CAH2065197.1"/>
    <property type="molecule type" value="Genomic_DNA"/>
</dbReference>
<protein>
    <submittedName>
        <fullName evidence="2">Uncharacterized protein</fullName>
    </submittedName>
</protein>
<keyword evidence="1" id="KW-0472">Membrane</keyword>
<keyword evidence="3" id="KW-1185">Reference proteome</keyword>
<feature type="transmembrane region" description="Helical" evidence="1">
    <location>
        <begin position="69"/>
        <end position="87"/>
    </location>
</feature>
<evidence type="ECO:0000313" key="3">
    <source>
        <dbReference type="Proteomes" id="UP000837857"/>
    </source>
</evidence>
<name>A0ABN8IVG8_9NEOP</name>
<evidence type="ECO:0000256" key="1">
    <source>
        <dbReference type="SAM" id="Phobius"/>
    </source>
</evidence>
<keyword evidence="1" id="KW-1133">Transmembrane helix</keyword>
<feature type="non-terminal residue" evidence="2">
    <location>
        <position position="91"/>
    </location>
</feature>
<dbReference type="Proteomes" id="UP000837857">
    <property type="component" value="Chromosome 30"/>
</dbReference>
<evidence type="ECO:0000313" key="2">
    <source>
        <dbReference type="EMBL" id="CAH2065197.1"/>
    </source>
</evidence>
<organism evidence="2 3">
    <name type="scientific">Iphiclides podalirius</name>
    <name type="common">scarce swallowtail</name>
    <dbReference type="NCBI Taxonomy" id="110791"/>
    <lineage>
        <taxon>Eukaryota</taxon>
        <taxon>Metazoa</taxon>
        <taxon>Ecdysozoa</taxon>
        <taxon>Arthropoda</taxon>
        <taxon>Hexapoda</taxon>
        <taxon>Insecta</taxon>
        <taxon>Pterygota</taxon>
        <taxon>Neoptera</taxon>
        <taxon>Endopterygota</taxon>
        <taxon>Lepidoptera</taxon>
        <taxon>Glossata</taxon>
        <taxon>Ditrysia</taxon>
        <taxon>Papilionoidea</taxon>
        <taxon>Papilionidae</taxon>
        <taxon>Papilioninae</taxon>
        <taxon>Iphiclides</taxon>
    </lineage>
</organism>
<proteinExistence type="predicted"/>
<gene>
    <name evidence="2" type="ORF">IPOD504_LOCUS13080</name>
</gene>
<reference evidence="2" key="1">
    <citation type="submission" date="2022-03" db="EMBL/GenBank/DDBJ databases">
        <authorList>
            <person name="Martin H S."/>
        </authorList>
    </citation>
    <scope>NUCLEOTIDE SEQUENCE</scope>
</reference>
<keyword evidence="1" id="KW-0812">Transmembrane</keyword>
<feature type="transmembrane region" description="Helical" evidence="1">
    <location>
        <begin position="24"/>
        <end position="48"/>
    </location>
</feature>
<sequence>MNRLFLGAEEFVIATLNLSMKQGAIGLVQLQCLPYICKVMLAILLLIFHYKNTVTRFVQRIKMNSRFRLLAQATMILPLPSMMAQITNHNL</sequence>
<accession>A0ABN8IVG8</accession>